<dbReference type="RefSeq" id="WP_203112261.1">
    <property type="nucleotide sequence ID" value="NZ_JADOBG010000022.1"/>
</dbReference>
<proteinExistence type="predicted"/>
<evidence type="ECO:0008006" key="3">
    <source>
        <dbReference type="Google" id="ProtNLM"/>
    </source>
</evidence>
<comment type="caution">
    <text evidence="1">The sequence shown here is derived from an EMBL/GenBank/DDBJ whole genome shotgun (WGS) entry which is preliminary data.</text>
</comment>
<name>A0ABS1WD94_9GAMM</name>
<protein>
    <recommendedName>
        <fullName evidence="3">EthD protein</fullName>
    </recommendedName>
</protein>
<evidence type="ECO:0000313" key="2">
    <source>
        <dbReference type="Proteomes" id="UP000809910"/>
    </source>
</evidence>
<organism evidence="1 2">
    <name type="scientific">Legionella bononiensis</name>
    <dbReference type="NCBI Taxonomy" id="2793102"/>
    <lineage>
        <taxon>Bacteria</taxon>
        <taxon>Pseudomonadati</taxon>
        <taxon>Pseudomonadota</taxon>
        <taxon>Gammaproteobacteria</taxon>
        <taxon>Legionellales</taxon>
        <taxon>Legionellaceae</taxon>
        <taxon>Legionella</taxon>
    </lineage>
</organism>
<reference evidence="1 2" key="1">
    <citation type="submission" date="2020-12" db="EMBL/GenBank/DDBJ databases">
        <title>WGS of Legionella: environmental sample.</title>
        <authorList>
            <person name="Cristino S."/>
            <person name="Girolamini L."/>
            <person name="Salaris S."/>
            <person name="Pascale M.R."/>
            <person name="Mazzotta M."/>
            <person name="Orsini M."/>
            <person name="Grottola A."/>
        </authorList>
    </citation>
    <scope>NUCLEOTIDE SEQUENCE [LARGE SCALE GENOMIC DNA]</scope>
    <source>
        <strain evidence="1 2">30cs62</strain>
    </source>
</reference>
<dbReference type="EMBL" id="JADWVN010000026">
    <property type="protein sequence ID" value="MBL7527321.1"/>
    <property type="molecule type" value="Genomic_DNA"/>
</dbReference>
<gene>
    <name evidence="1" type="ORF">I5282_12175</name>
</gene>
<keyword evidence="2" id="KW-1185">Reference proteome</keyword>
<accession>A0ABS1WD94</accession>
<evidence type="ECO:0000313" key="1">
    <source>
        <dbReference type="EMBL" id="MBL7527321.1"/>
    </source>
</evidence>
<dbReference type="Proteomes" id="UP000809910">
    <property type="component" value="Unassembled WGS sequence"/>
</dbReference>
<sequence length="239" mass="28372">MTSKTIILVKLSISSEKEAEFNEFYHHIYIPKLMRVVPELETARRYQEHNVQGTLRYYNKQFLTIYECSPNIDAEIILEAIRQRPGREQEKKEWEQFKTNGLNHLESACIYTQRYQHPRGTGMDQFGSRPFFMVSVEVKPDQMAVFDDWYEHHYLLKNLADVPTWTGCCRYSSQGRTPSRQLTLYEAHDLTTLQQSLELMRAPYRLKENASWKQWDTGDNPVITWEDATSFKPIFRFPD</sequence>